<dbReference type="OrthoDB" id="5867527at2759"/>
<dbReference type="EMBL" id="OC870244">
    <property type="protein sequence ID" value="CAD7634941.1"/>
    <property type="molecule type" value="Genomic_DNA"/>
</dbReference>
<dbReference type="AlphaFoldDB" id="A0A7R9L6U6"/>
<dbReference type="PRINTS" id="PR01262">
    <property type="entry name" value="INNEXIN"/>
</dbReference>
<comment type="function">
    <text evidence="12">Structural component of the gap junctions.</text>
</comment>
<feature type="non-terminal residue" evidence="13">
    <location>
        <position position="1"/>
    </location>
</feature>
<gene>
    <name evidence="12" type="primary">inx</name>
    <name evidence="13" type="ORF">OSB1V03_LOCUS15333</name>
</gene>
<dbReference type="GO" id="GO:0005886">
    <property type="term" value="C:plasma membrane"/>
    <property type="evidence" value="ECO:0007669"/>
    <property type="project" value="UniProtKB-SubCell"/>
</dbReference>
<reference evidence="13" key="1">
    <citation type="submission" date="2020-11" db="EMBL/GenBank/DDBJ databases">
        <authorList>
            <person name="Tran Van P."/>
        </authorList>
    </citation>
    <scope>NUCLEOTIDE SEQUENCE</scope>
</reference>
<protein>
    <recommendedName>
        <fullName evidence="12">Innexin</fullName>
    </recommendedName>
</protein>
<keyword evidence="14" id="KW-1185">Reference proteome</keyword>
<keyword evidence="8 12" id="KW-1133">Transmembrane helix</keyword>
<accession>A0A7R9L6U6</accession>
<dbReference type="GO" id="GO:0034220">
    <property type="term" value="P:monoatomic ion transmembrane transport"/>
    <property type="evidence" value="ECO:0007669"/>
    <property type="project" value="UniProtKB-KW"/>
</dbReference>
<evidence type="ECO:0000256" key="2">
    <source>
        <dbReference type="ARBA" id="ARBA00004651"/>
    </source>
</evidence>
<evidence type="ECO:0000256" key="11">
    <source>
        <dbReference type="ARBA" id="ARBA00023303"/>
    </source>
</evidence>
<evidence type="ECO:0000313" key="13">
    <source>
        <dbReference type="EMBL" id="CAD7634941.1"/>
    </source>
</evidence>
<dbReference type="GO" id="GO:0005243">
    <property type="term" value="F:gap junction channel activity"/>
    <property type="evidence" value="ECO:0007669"/>
    <property type="project" value="TreeGrafter"/>
</dbReference>
<dbReference type="InterPro" id="IPR000990">
    <property type="entry name" value="Innexin"/>
</dbReference>
<keyword evidence="7" id="KW-0965">Cell junction</keyword>
<keyword evidence="11 12" id="KW-0407">Ion channel</keyword>
<evidence type="ECO:0000256" key="3">
    <source>
        <dbReference type="ARBA" id="ARBA00022448"/>
    </source>
</evidence>
<evidence type="ECO:0000313" key="14">
    <source>
        <dbReference type="Proteomes" id="UP000759131"/>
    </source>
</evidence>
<evidence type="ECO:0000256" key="10">
    <source>
        <dbReference type="ARBA" id="ARBA00023136"/>
    </source>
</evidence>
<dbReference type="EMBL" id="CAJPIZ010015669">
    <property type="protein sequence ID" value="CAG2115371.1"/>
    <property type="molecule type" value="Genomic_DNA"/>
</dbReference>
<keyword evidence="9 12" id="KW-0406">Ion transport</keyword>
<keyword evidence="5 12" id="KW-0812">Transmembrane</keyword>
<comment type="subcellular location">
    <subcellularLocation>
        <location evidence="1">Cell junction</location>
        <location evidence="1">Gap junction</location>
    </subcellularLocation>
    <subcellularLocation>
        <location evidence="2 12">Cell membrane</location>
        <topology evidence="2 12">Multi-pass membrane protein</topology>
    </subcellularLocation>
</comment>
<evidence type="ECO:0000256" key="7">
    <source>
        <dbReference type="ARBA" id="ARBA00022949"/>
    </source>
</evidence>
<feature type="transmembrane region" description="Helical" evidence="12">
    <location>
        <begin position="22"/>
        <end position="43"/>
    </location>
</feature>
<feature type="transmembrane region" description="Helical" evidence="12">
    <location>
        <begin position="105"/>
        <end position="127"/>
    </location>
</feature>
<keyword evidence="6" id="KW-0303">Gap junction</keyword>
<dbReference type="PANTHER" id="PTHR11893:SF41">
    <property type="entry name" value="INNEXIN INX2"/>
    <property type="match status" value="1"/>
</dbReference>
<comment type="similarity">
    <text evidence="12">Belongs to the pannexin family.</text>
</comment>
<dbReference type="PROSITE" id="PS51013">
    <property type="entry name" value="PANNEXIN"/>
    <property type="match status" value="1"/>
</dbReference>
<sequence length="379" mass="43906">MIPLFATLAKLWRRRETETEGLVFRLHYTLTVIVLMAFCIVISSKQAIGGPIDCEVATNAMDVNMINTFCYVRFTTNVYGGPQYANRPNLGPHGDHPPGDGEHHYYQWVWLVLLLQSVCFYFPHYLWKRFESNRISSIVSSDMQYFVDDPNKRHQKIAQVVHFLRSTIGRNDGLAIEYYGCEFLAFCVVCGQILFNHHFLDKGFITFGMDQVKWWIADPSILQDPMEMLFPLLSKCRFDKFGSSGGRVELDALCVLSLNILNQKMFLFIWFWFYFLAIITGFTLIYRLILMTCPLIRYYALGSDIQSITDCQNRYKRFVCGLPLGDWFILLLLKDNTEPIIFDQIIEQLHQSCEVGGDFATNSYDIENNDNSIQCSSKM</sequence>
<dbReference type="Proteomes" id="UP000759131">
    <property type="component" value="Unassembled WGS sequence"/>
</dbReference>
<dbReference type="GO" id="GO:0005921">
    <property type="term" value="C:gap junction"/>
    <property type="evidence" value="ECO:0007669"/>
    <property type="project" value="UniProtKB-SubCell"/>
</dbReference>
<evidence type="ECO:0000256" key="5">
    <source>
        <dbReference type="ARBA" id="ARBA00022692"/>
    </source>
</evidence>
<comment type="caution">
    <text evidence="12">Lacks conserved residue(s) required for the propagation of feature annotation.</text>
</comment>
<dbReference type="Pfam" id="PF00876">
    <property type="entry name" value="Innexin"/>
    <property type="match status" value="1"/>
</dbReference>
<keyword evidence="4" id="KW-1003">Cell membrane</keyword>
<organism evidence="13">
    <name type="scientific">Medioppia subpectinata</name>
    <dbReference type="NCBI Taxonomy" id="1979941"/>
    <lineage>
        <taxon>Eukaryota</taxon>
        <taxon>Metazoa</taxon>
        <taxon>Ecdysozoa</taxon>
        <taxon>Arthropoda</taxon>
        <taxon>Chelicerata</taxon>
        <taxon>Arachnida</taxon>
        <taxon>Acari</taxon>
        <taxon>Acariformes</taxon>
        <taxon>Sarcoptiformes</taxon>
        <taxon>Oribatida</taxon>
        <taxon>Brachypylina</taxon>
        <taxon>Oppioidea</taxon>
        <taxon>Oppiidae</taxon>
        <taxon>Medioppia</taxon>
    </lineage>
</organism>
<evidence type="ECO:0000256" key="6">
    <source>
        <dbReference type="ARBA" id="ARBA00022868"/>
    </source>
</evidence>
<feature type="transmembrane region" description="Helical" evidence="12">
    <location>
        <begin position="266"/>
        <end position="289"/>
    </location>
</feature>
<proteinExistence type="inferred from homology"/>
<dbReference type="GO" id="GO:0007602">
    <property type="term" value="P:phototransduction"/>
    <property type="evidence" value="ECO:0007669"/>
    <property type="project" value="TreeGrafter"/>
</dbReference>
<evidence type="ECO:0000256" key="12">
    <source>
        <dbReference type="RuleBase" id="RU010713"/>
    </source>
</evidence>
<evidence type="ECO:0000256" key="9">
    <source>
        <dbReference type="ARBA" id="ARBA00023065"/>
    </source>
</evidence>
<keyword evidence="10 12" id="KW-0472">Membrane</keyword>
<evidence type="ECO:0000256" key="4">
    <source>
        <dbReference type="ARBA" id="ARBA00022475"/>
    </source>
</evidence>
<keyword evidence="3 12" id="KW-0813">Transport</keyword>
<evidence type="ECO:0000256" key="8">
    <source>
        <dbReference type="ARBA" id="ARBA00022989"/>
    </source>
</evidence>
<dbReference type="PANTHER" id="PTHR11893">
    <property type="entry name" value="INNEXIN"/>
    <property type="match status" value="1"/>
</dbReference>
<name>A0A7R9L6U6_9ACAR</name>
<evidence type="ECO:0000256" key="1">
    <source>
        <dbReference type="ARBA" id="ARBA00004610"/>
    </source>
</evidence>